<dbReference type="RefSeq" id="WP_258799236.1">
    <property type="nucleotide sequence ID" value="NZ_JANTHX010000007.1"/>
</dbReference>
<dbReference type="InterPro" id="IPR001099">
    <property type="entry name" value="Chalcone/stilbene_synt_N"/>
</dbReference>
<evidence type="ECO:0000259" key="5">
    <source>
        <dbReference type="Pfam" id="PF02797"/>
    </source>
</evidence>
<dbReference type="SUPFAM" id="SSF53901">
    <property type="entry name" value="Thiolase-like"/>
    <property type="match status" value="2"/>
</dbReference>
<gene>
    <name evidence="6" type="ORF">NUH29_11295</name>
</gene>
<name>A0ABT1ZHE0_9MICO</name>
<reference evidence="6 7" key="1">
    <citation type="submission" date="2022-08" db="EMBL/GenBank/DDBJ databases">
        <authorList>
            <person name="Li F."/>
        </authorList>
    </citation>
    <scope>NUCLEOTIDE SEQUENCE [LARGE SCALE GENOMIC DNA]</scope>
    <source>
        <strain evidence="6 7">10F1B-8-1</strain>
    </source>
</reference>
<keyword evidence="2" id="KW-0808">Transferase</keyword>
<proteinExistence type="inferred from homology"/>
<evidence type="ECO:0000313" key="6">
    <source>
        <dbReference type="EMBL" id="MCS0500129.1"/>
    </source>
</evidence>
<accession>A0ABT1ZHE0</accession>
<evidence type="ECO:0000313" key="7">
    <source>
        <dbReference type="Proteomes" id="UP001205337"/>
    </source>
</evidence>
<feature type="domain" description="Chalcone/stilbene synthase C-terminal" evidence="5">
    <location>
        <begin position="219"/>
        <end position="296"/>
    </location>
</feature>
<dbReference type="PANTHER" id="PTHR11877">
    <property type="entry name" value="HYDROXYMETHYLGLUTARYL-COA SYNTHASE"/>
    <property type="match status" value="1"/>
</dbReference>
<comment type="caution">
    <text evidence="6">The sequence shown here is derived from an EMBL/GenBank/DDBJ whole genome shotgun (WGS) entry which is preliminary data.</text>
</comment>
<keyword evidence="7" id="KW-1185">Reference proteome</keyword>
<evidence type="ECO:0000259" key="4">
    <source>
        <dbReference type="Pfam" id="PF00195"/>
    </source>
</evidence>
<evidence type="ECO:0000256" key="2">
    <source>
        <dbReference type="ARBA" id="ARBA00022679"/>
    </source>
</evidence>
<dbReference type="InterPro" id="IPR012328">
    <property type="entry name" value="Chalcone/stilbene_synt_C"/>
</dbReference>
<evidence type="ECO:0000256" key="1">
    <source>
        <dbReference type="ARBA" id="ARBA00005531"/>
    </source>
</evidence>
<comment type="similarity">
    <text evidence="1">Belongs to the thiolase-like superfamily. Chalcone/stilbene synthases family.</text>
</comment>
<dbReference type="PANTHER" id="PTHR11877:SF99">
    <property type="entry name" value="1,3,6,8-TETRAHYDROXYNAPHTHALENE SYNTHASE"/>
    <property type="match status" value="1"/>
</dbReference>
<dbReference type="InterPro" id="IPR016039">
    <property type="entry name" value="Thiolase-like"/>
</dbReference>
<protein>
    <submittedName>
        <fullName evidence="6">Type III polyketide synthase</fullName>
    </submittedName>
</protein>
<dbReference type="Gene3D" id="3.40.47.10">
    <property type="match status" value="2"/>
</dbReference>
<organism evidence="6 7">
    <name type="scientific">Protaetiibacter mangrovi</name>
    <dbReference type="NCBI Taxonomy" id="2970926"/>
    <lineage>
        <taxon>Bacteria</taxon>
        <taxon>Bacillati</taxon>
        <taxon>Actinomycetota</taxon>
        <taxon>Actinomycetes</taxon>
        <taxon>Micrococcales</taxon>
        <taxon>Microbacteriaceae</taxon>
        <taxon>Protaetiibacter</taxon>
    </lineage>
</organism>
<keyword evidence="3" id="KW-0012">Acyltransferase</keyword>
<dbReference type="EMBL" id="JANTHX010000007">
    <property type="protein sequence ID" value="MCS0500129.1"/>
    <property type="molecule type" value="Genomic_DNA"/>
</dbReference>
<feature type="domain" description="Chalcone/stilbene synthase N-terminal" evidence="4">
    <location>
        <begin position="70"/>
        <end position="199"/>
    </location>
</feature>
<sequence>MPRIASVAPVLPEHASSQEAIAAELGPLVTADPAQRALLERLHASAGVRTRRTALPLAAYRDLGDFGAANDAWIREGTALAAEAATRALDRAGLAPDEVDFLLFTSVTGVSAPSLDAALVPALGMRADVKRLPSFGLGCVAGAAGLARVADYLVGHPDDVGLLISVELCSLTLQRDDASVGNLVATGLFGDGAAAAVLVGDRRGEALAADAAPLGPEIVGSRSALYPDTVNAIGWEVGATGFRIVLSAEVPAAVERHIAAGVDGLLGEHGLDRTDVDLWIAHPGGPKVIDAFGSRIRAARR</sequence>
<dbReference type="Pfam" id="PF00195">
    <property type="entry name" value="Chal_sti_synt_N"/>
    <property type="match status" value="1"/>
</dbReference>
<dbReference type="Pfam" id="PF02797">
    <property type="entry name" value="Chal_sti_synt_C"/>
    <property type="match status" value="1"/>
</dbReference>
<evidence type="ECO:0000256" key="3">
    <source>
        <dbReference type="ARBA" id="ARBA00023315"/>
    </source>
</evidence>
<dbReference type="InterPro" id="IPR011141">
    <property type="entry name" value="Polyketide_synthase_type-III"/>
</dbReference>
<dbReference type="Proteomes" id="UP001205337">
    <property type="component" value="Unassembled WGS sequence"/>
</dbReference>